<dbReference type="HOGENOM" id="CLU_154438_0_0_9"/>
<evidence type="ECO:0000313" key="1">
    <source>
        <dbReference type="EMBL" id="EFM83690.1"/>
    </source>
</evidence>
<evidence type="ECO:0000313" key="2">
    <source>
        <dbReference type="Proteomes" id="UP000004846"/>
    </source>
</evidence>
<dbReference type="GeneID" id="60893668"/>
<evidence type="ECO:0008006" key="3">
    <source>
        <dbReference type="Google" id="ProtNLM"/>
    </source>
</evidence>
<dbReference type="InterPro" id="IPR053745">
    <property type="entry name" value="Viral_Tail_Comp_sf"/>
</dbReference>
<comment type="caution">
    <text evidence="1">The sequence shown here is derived from an EMBL/GenBank/DDBJ whole genome shotgun (WGS) entry which is preliminary data.</text>
</comment>
<proteinExistence type="predicted"/>
<dbReference type="RefSeq" id="WP_002382237.1">
    <property type="nucleotide sequence ID" value="NZ_GL454426.1"/>
</dbReference>
<accession>A0A125W8N4</accession>
<dbReference type="Proteomes" id="UP000004846">
    <property type="component" value="Unassembled WGS sequence"/>
</dbReference>
<sequence length="138" mass="15722">MNGKVALKMNEAEQELYEALVAICQTSGFLLLEELPTDLPDQPFVYLGDSKELPKPTKSAILGEIELIMHVYGALSERQQISTIKGTILRQATSNLKRTAHFNWGIKHQEVKAQMVKDTKQMKKTIWHAVLPLHMQFY</sequence>
<dbReference type="EMBL" id="AEBR01000020">
    <property type="protein sequence ID" value="EFM83690.1"/>
    <property type="molecule type" value="Genomic_DNA"/>
</dbReference>
<reference evidence="1 2" key="1">
    <citation type="submission" date="2010-07" db="EMBL/GenBank/DDBJ databases">
        <authorList>
            <person name="Sid Ahmed O."/>
        </authorList>
    </citation>
    <scope>NUCLEOTIDE SEQUENCE [LARGE SCALE GENOMIC DNA]</scope>
    <source>
        <strain evidence="1 2">TX4248</strain>
    </source>
</reference>
<protein>
    <recommendedName>
        <fullName evidence="3">Phage structural protein</fullName>
    </recommendedName>
</protein>
<organism evidence="1 2">
    <name type="scientific">Enterococcus faecalis TX4248</name>
    <dbReference type="NCBI Taxonomy" id="749495"/>
    <lineage>
        <taxon>Bacteria</taxon>
        <taxon>Bacillati</taxon>
        <taxon>Bacillota</taxon>
        <taxon>Bacilli</taxon>
        <taxon>Lactobacillales</taxon>
        <taxon>Enterococcaceae</taxon>
        <taxon>Enterococcus</taxon>
    </lineage>
</organism>
<gene>
    <name evidence="1" type="ORF">HMPREF9498_00686</name>
</gene>
<dbReference type="Gene3D" id="3.30.2000.30">
    <property type="match status" value="1"/>
</dbReference>
<dbReference type="AlphaFoldDB" id="A0A125W8N4"/>
<name>A0A125W8N4_ENTFL</name>